<dbReference type="PANTHER" id="PTHR43649">
    <property type="entry name" value="ARABINOSE-BINDING PROTEIN-RELATED"/>
    <property type="match status" value="1"/>
</dbReference>
<evidence type="ECO:0000313" key="1">
    <source>
        <dbReference type="EMBL" id="MFC0533723.1"/>
    </source>
</evidence>
<dbReference type="Pfam" id="PF13416">
    <property type="entry name" value="SBP_bac_8"/>
    <property type="match status" value="1"/>
</dbReference>
<dbReference type="RefSeq" id="WP_377261694.1">
    <property type="nucleotide sequence ID" value="NZ_JBHLUH010000089.1"/>
</dbReference>
<comment type="caution">
    <text evidence="1">The sequence shown here is derived from an EMBL/GenBank/DDBJ whole genome shotgun (WGS) entry which is preliminary data.</text>
</comment>
<accession>A0ABV6MG69</accession>
<reference evidence="1 2" key="1">
    <citation type="submission" date="2024-09" db="EMBL/GenBank/DDBJ databases">
        <authorList>
            <person name="Sun Q."/>
            <person name="Mori K."/>
        </authorList>
    </citation>
    <scope>NUCLEOTIDE SEQUENCE [LARGE SCALE GENOMIC DNA]</scope>
    <source>
        <strain evidence="1 2">TBRC 3947</strain>
    </source>
</reference>
<keyword evidence="2" id="KW-1185">Reference proteome</keyword>
<dbReference type="Proteomes" id="UP001589867">
    <property type="component" value="Unassembled WGS sequence"/>
</dbReference>
<dbReference type="EMBL" id="JBHLUH010000089">
    <property type="protein sequence ID" value="MFC0533723.1"/>
    <property type="molecule type" value="Genomic_DNA"/>
</dbReference>
<name>A0ABV6MG69_9ACTN</name>
<sequence>MSFLVPPLNFGRVHRRIAGRERREARAGKPVRAGTVAVLTAASLVLAACGADADDGAGGGDGKTLRLWHYEGANSAMGVAWTEAIKQFEASHPGVKVQFEEKGFEQIRQNAGMILNSDEAPDIMEYNKGNATAGLLSKQGLLTDLTEEASKRGWDRIGPSLQTTSKYDAEGIMGDGKWYGVPNYAEYVMVYYNKDLFTKHNVQVPTTLAEFETAMDTFTKAGVTPLSVGGAEYPAQEIFYELALSKASRSFVDGFQLYKGKVDFQGPEFTYAANTFADWVKKGYIAKDSAGIKAEDMGVAFTQGKFPMVISGSWWYGRFVAEVKSFQWGTFLFPGNTLHPGSGGNVWVVPKNAKNKSLAYDFIDITMKPEIQNLLGNSGGVPVLADPAAITDEKSKELIDNFNKVASTDGLAFYPDWPAPGYYDVLVAGVQHLVNGTKSPDAVLDEIAKPYNDNLASLGK</sequence>
<dbReference type="InterPro" id="IPR050490">
    <property type="entry name" value="Bact_solute-bd_prot1"/>
</dbReference>
<dbReference type="SUPFAM" id="SSF53850">
    <property type="entry name" value="Periplasmic binding protein-like II"/>
    <property type="match status" value="1"/>
</dbReference>
<dbReference type="InterPro" id="IPR006059">
    <property type="entry name" value="SBP"/>
</dbReference>
<organism evidence="1 2">
    <name type="scientific">Phytohabitans kaempferiae</name>
    <dbReference type="NCBI Taxonomy" id="1620943"/>
    <lineage>
        <taxon>Bacteria</taxon>
        <taxon>Bacillati</taxon>
        <taxon>Actinomycetota</taxon>
        <taxon>Actinomycetes</taxon>
        <taxon>Micromonosporales</taxon>
        <taxon>Micromonosporaceae</taxon>
    </lineage>
</organism>
<dbReference type="Gene3D" id="3.40.190.10">
    <property type="entry name" value="Periplasmic binding protein-like II"/>
    <property type="match status" value="1"/>
</dbReference>
<evidence type="ECO:0000313" key="2">
    <source>
        <dbReference type="Proteomes" id="UP001589867"/>
    </source>
</evidence>
<proteinExistence type="predicted"/>
<gene>
    <name evidence="1" type="ORF">ACFFIA_39580</name>
</gene>
<protein>
    <submittedName>
        <fullName evidence="1">Extracellular solute-binding protein</fullName>
    </submittedName>
</protein>